<reference evidence="1" key="1">
    <citation type="submission" date="2022-06" db="EMBL/GenBank/DDBJ databases">
        <title>Aquibacillus sp. a new bacterium isolated from soil saline samples.</title>
        <authorList>
            <person name="Galisteo C."/>
            <person name="De La Haba R."/>
            <person name="Sanchez-Porro C."/>
            <person name="Ventosa A."/>
        </authorList>
    </citation>
    <scope>NUCLEOTIDE SEQUENCE</scope>
    <source>
        <strain evidence="1">JCM 12387</strain>
    </source>
</reference>
<evidence type="ECO:0000313" key="1">
    <source>
        <dbReference type="EMBL" id="MDC3419698.1"/>
    </source>
</evidence>
<dbReference type="EMBL" id="JAMQJZ010000002">
    <property type="protein sequence ID" value="MDC3419698.1"/>
    <property type="molecule type" value="Genomic_DNA"/>
</dbReference>
<evidence type="ECO:0000313" key="2">
    <source>
        <dbReference type="Proteomes" id="UP001145072"/>
    </source>
</evidence>
<sequence>MTQLLSTKVVIKDYIPVQNMLTIYEIMKNFNGSIYLLDQQRLIRSDHLSRLISFLLTCKSNKEVKMVIKGKDAQKTLALLKSYLTNQHHKNNAPLLTK</sequence>
<dbReference type="RefSeq" id="WP_259866585.1">
    <property type="nucleotide sequence ID" value="NZ_JAMQJZ010000002.1"/>
</dbReference>
<dbReference type="AlphaFoldDB" id="A0A9X3WIQ9"/>
<organism evidence="1 2">
    <name type="scientific">Aquibacillus koreensis</name>
    <dbReference type="NCBI Taxonomy" id="279446"/>
    <lineage>
        <taxon>Bacteria</taxon>
        <taxon>Bacillati</taxon>
        <taxon>Bacillota</taxon>
        <taxon>Bacilli</taxon>
        <taxon>Bacillales</taxon>
        <taxon>Bacillaceae</taxon>
        <taxon>Aquibacillus</taxon>
    </lineage>
</organism>
<evidence type="ECO:0008006" key="3">
    <source>
        <dbReference type="Google" id="ProtNLM"/>
    </source>
</evidence>
<gene>
    <name evidence="1" type="ORF">NC661_04875</name>
</gene>
<name>A0A9X3WIQ9_9BACI</name>
<comment type="caution">
    <text evidence="1">The sequence shown here is derived from an EMBL/GenBank/DDBJ whole genome shotgun (WGS) entry which is preliminary data.</text>
</comment>
<accession>A0A9X3WIQ9</accession>
<keyword evidence="2" id="KW-1185">Reference proteome</keyword>
<protein>
    <recommendedName>
        <fullName evidence="3">HPr domain-containing protein</fullName>
    </recommendedName>
</protein>
<proteinExistence type="predicted"/>
<dbReference type="Proteomes" id="UP001145072">
    <property type="component" value="Unassembled WGS sequence"/>
</dbReference>